<gene>
    <name evidence="1" type="ORF">ACFFLM_04950</name>
</gene>
<dbReference type="EMBL" id="JBHLYR010000013">
    <property type="protein sequence ID" value="MFB9991327.1"/>
    <property type="molecule type" value="Genomic_DNA"/>
</dbReference>
<name>A0ABV6AWD4_9DEIO</name>
<proteinExistence type="predicted"/>
<dbReference type="Proteomes" id="UP001589733">
    <property type="component" value="Unassembled WGS sequence"/>
</dbReference>
<comment type="caution">
    <text evidence="1">The sequence shown here is derived from an EMBL/GenBank/DDBJ whole genome shotgun (WGS) entry which is preliminary data.</text>
</comment>
<organism evidence="1 2">
    <name type="scientific">Deinococcus oregonensis</name>
    <dbReference type="NCBI Taxonomy" id="1805970"/>
    <lineage>
        <taxon>Bacteria</taxon>
        <taxon>Thermotogati</taxon>
        <taxon>Deinococcota</taxon>
        <taxon>Deinococci</taxon>
        <taxon>Deinococcales</taxon>
        <taxon>Deinococcaceae</taxon>
        <taxon>Deinococcus</taxon>
    </lineage>
</organism>
<dbReference type="RefSeq" id="WP_380006139.1">
    <property type="nucleotide sequence ID" value="NZ_JBHLYR010000013.1"/>
</dbReference>
<sequence length="51" mass="5791">MAIRSTSRVHTLIHTILEERAARGMSSDLPESQVTLRLNAADAFWLRNWPA</sequence>
<keyword evidence="2" id="KW-1185">Reference proteome</keyword>
<protein>
    <submittedName>
        <fullName evidence="1">Uncharacterized protein</fullName>
    </submittedName>
</protein>
<evidence type="ECO:0000313" key="1">
    <source>
        <dbReference type="EMBL" id="MFB9991327.1"/>
    </source>
</evidence>
<evidence type="ECO:0000313" key="2">
    <source>
        <dbReference type="Proteomes" id="UP001589733"/>
    </source>
</evidence>
<reference evidence="1 2" key="1">
    <citation type="submission" date="2024-09" db="EMBL/GenBank/DDBJ databases">
        <authorList>
            <person name="Sun Q."/>
            <person name="Mori K."/>
        </authorList>
    </citation>
    <scope>NUCLEOTIDE SEQUENCE [LARGE SCALE GENOMIC DNA]</scope>
    <source>
        <strain evidence="1 2">JCM 13503</strain>
    </source>
</reference>
<accession>A0ABV6AWD4</accession>